<feature type="region of interest" description="Disordered" evidence="2">
    <location>
        <begin position="117"/>
        <end position="138"/>
    </location>
</feature>
<feature type="compositionally biased region" description="Low complexity" evidence="2">
    <location>
        <begin position="40"/>
        <end position="52"/>
    </location>
</feature>
<feature type="region of interest" description="Disordered" evidence="2">
    <location>
        <begin position="460"/>
        <end position="493"/>
    </location>
</feature>
<feature type="domain" description="C2H2-type" evidence="3">
    <location>
        <begin position="250"/>
        <end position="278"/>
    </location>
</feature>
<accession>A0A6A6P5X2</accession>
<keyword evidence="1" id="KW-0479">Metal-binding</keyword>
<dbReference type="OrthoDB" id="654211at2759"/>
<name>A0A6A6P5X2_9PEZI</name>
<keyword evidence="1" id="KW-0862">Zinc</keyword>
<evidence type="ECO:0000256" key="2">
    <source>
        <dbReference type="SAM" id="MobiDB-lite"/>
    </source>
</evidence>
<dbReference type="Proteomes" id="UP000799766">
    <property type="component" value="Unassembled WGS sequence"/>
</dbReference>
<dbReference type="GO" id="GO:0008270">
    <property type="term" value="F:zinc ion binding"/>
    <property type="evidence" value="ECO:0007669"/>
    <property type="project" value="UniProtKB-KW"/>
</dbReference>
<evidence type="ECO:0000259" key="3">
    <source>
        <dbReference type="PROSITE" id="PS50157"/>
    </source>
</evidence>
<keyword evidence="5" id="KW-1185">Reference proteome</keyword>
<sequence>MEPSLESYTHDEQHDAGVQLPQGTKRTLSGSRRSNLSVTSLPQSAAPSPAPGSAYLQLAQPIPEDVAEHIEALKKYHNDYILQLLDIARSQGQSYATESIPSLDDSSSIYSDPRFSQLSRDSCNGAQSHRSSGQIPTERPRYAVISEPCPHLTPRLHQYLCGRPSSLPATTRRIDARNQTSAPPRRPDSTSAKVVVSPPLDLQTEHAQTTSKGRKQAPKKYQCTFCEHYFAKKGNWILHEEEIHEKPRIWRCRDCNHEFPAQRRFQEHHRNLHRCEQCSNPSRSGPSGQRQSALVCSGVFVVETSKEKVWACGFCKQLFSSWKDRCEHIAYHFDKEELSMSEWDHSGVVLLLLSQDALARYWRIHLQNKDGHESSGWPTFSWDVRDVMALCSRLERGPTLESSEIWDIIRRTYDKATRSYPQHVPTFQQGSSSKYGPSPACITPVASSVPLHEQKSVCQQKDLPPLPPTAEEEGARPGSSSIPSRFQSTPASALNNSVRHHHMSTEYFAEEELPSPLFGNAEFRLNSSFSLDQDELLSMQEHLPSGQGLGEGL</sequence>
<evidence type="ECO:0000313" key="5">
    <source>
        <dbReference type="Proteomes" id="UP000799766"/>
    </source>
</evidence>
<evidence type="ECO:0000256" key="1">
    <source>
        <dbReference type="PROSITE-ProRule" id="PRU00042"/>
    </source>
</evidence>
<dbReference type="AlphaFoldDB" id="A0A6A6P5X2"/>
<reference evidence="4" key="1">
    <citation type="journal article" date="2020" name="Stud. Mycol.">
        <title>101 Dothideomycetes genomes: a test case for predicting lifestyles and emergence of pathogens.</title>
        <authorList>
            <person name="Haridas S."/>
            <person name="Albert R."/>
            <person name="Binder M."/>
            <person name="Bloem J."/>
            <person name="Labutti K."/>
            <person name="Salamov A."/>
            <person name="Andreopoulos B."/>
            <person name="Baker S."/>
            <person name="Barry K."/>
            <person name="Bills G."/>
            <person name="Bluhm B."/>
            <person name="Cannon C."/>
            <person name="Castanera R."/>
            <person name="Culley D."/>
            <person name="Daum C."/>
            <person name="Ezra D."/>
            <person name="Gonzalez J."/>
            <person name="Henrissat B."/>
            <person name="Kuo A."/>
            <person name="Liang C."/>
            <person name="Lipzen A."/>
            <person name="Lutzoni F."/>
            <person name="Magnuson J."/>
            <person name="Mondo S."/>
            <person name="Nolan M."/>
            <person name="Ohm R."/>
            <person name="Pangilinan J."/>
            <person name="Park H.-J."/>
            <person name="Ramirez L."/>
            <person name="Alfaro M."/>
            <person name="Sun H."/>
            <person name="Tritt A."/>
            <person name="Yoshinaga Y."/>
            <person name="Zwiers L.-H."/>
            <person name="Turgeon B."/>
            <person name="Goodwin S."/>
            <person name="Spatafora J."/>
            <person name="Crous P."/>
            <person name="Grigoriev I."/>
        </authorList>
    </citation>
    <scope>NUCLEOTIDE SEQUENCE</scope>
    <source>
        <strain evidence="4">ATCC 16933</strain>
    </source>
</reference>
<proteinExistence type="predicted"/>
<protein>
    <recommendedName>
        <fullName evidence="3">C2H2-type domain-containing protein</fullName>
    </recommendedName>
</protein>
<dbReference type="InterPro" id="IPR013087">
    <property type="entry name" value="Znf_C2H2_type"/>
</dbReference>
<dbReference type="Gene3D" id="3.30.160.60">
    <property type="entry name" value="Classic Zinc Finger"/>
    <property type="match status" value="1"/>
</dbReference>
<gene>
    <name evidence="4" type="ORF">BDY21DRAFT_189794</name>
</gene>
<organism evidence="4 5">
    <name type="scientific">Lineolata rhizophorae</name>
    <dbReference type="NCBI Taxonomy" id="578093"/>
    <lineage>
        <taxon>Eukaryota</taxon>
        <taxon>Fungi</taxon>
        <taxon>Dikarya</taxon>
        <taxon>Ascomycota</taxon>
        <taxon>Pezizomycotina</taxon>
        <taxon>Dothideomycetes</taxon>
        <taxon>Dothideomycetes incertae sedis</taxon>
        <taxon>Lineolatales</taxon>
        <taxon>Lineolataceae</taxon>
        <taxon>Lineolata</taxon>
    </lineage>
</organism>
<feature type="compositionally biased region" description="Polar residues" evidence="2">
    <location>
        <begin position="21"/>
        <end position="39"/>
    </location>
</feature>
<feature type="region of interest" description="Disordered" evidence="2">
    <location>
        <begin position="1"/>
        <end position="52"/>
    </location>
</feature>
<dbReference type="PROSITE" id="PS00028">
    <property type="entry name" value="ZINC_FINGER_C2H2_1"/>
    <property type="match status" value="3"/>
</dbReference>
<dbReference type="SMART" id="SM00355">
    <property type="entry name" value="ZnF_C2H2"/>
    <property type="match status" value="3"/>
</dbReference>
<feature type="domain" description="C2H2-type" evidence="3">
    <location>
        <begin position="221"/>
        <end position="249"/>
    </location>
</feature>
<evidence type="ECO:0000313" key="4">
    <source>
        <dbReference type="EMBL" id="KAF2459391.1"/>
    </source>
</evidence>
<feature type="region of interest" description="Disordered" evidence="2">
    <location>
        <begin position="167"/>
        <end position="215"/>
    </location>
</feature>
<feature type="compositionally biased region" description="Polar residues" evidence="2">
    <location>
        <begin position="478"/>
        <end position="493"/>
    </location>
</feature>
<dbReference type="PROSITE" id="PS50157">
    <property type="entry name" value="ZINC_FINGER_C2H2_2"/>
    <property type="match status" value="2"/>
</dbReference>
<dbReference type="EMBL" id="MU001675">
    <property type="protein sequence ID" value="KAF2459391.1"/>
    <property type="molecule type" value="Genomic_DNA"/>
</dbReference>
<keyword evidence="1" id="KW-0863">Zinc-finger</keyword>
<feature type="compositionally biased region" description="Polar residues" evidence="2">
    <location>
        <begin position="117"/>
        <end position="135"/>
    </location>
</feature>